<dbReference type="PANTHER" id="PTHR33371">
    <property type="entry name" value="INTERMEMBRANE PHOSPHOLIPID TRANSPORT SYSTEM BINDING PROTEIN MLAD-RELATED"/>
    <property type="match status" value="1"/>
</dbReference>
<protein>
    <submittedName>
        <fullName evidence="3">Paraquat-inducible protein B</fullName>
    </submittedName>
</protein>
<feature type="domain" description="Mce/MlaD" evidence="2">
    <location>
        <begin position="37"/>
        <end position="134"/>
    </location>
</feature>
<keyword evidence="1" id="KW-0472">Membrane</keyword>
<evidence type="ECO:0000313" key="4">
    <source>
        <dbReference type="Proteomes" id="UP000294575"/>
    </source>
</evidence>
<proteinExistence type="predicted"/>
<evidence type="ECO:0000259" key="2">
    <source>
        <dbReference type="Pfam" id="PF02470"/>
    </source>
</evidence>
<dbReference type="PANTHER" id="PTHR33371:SF4">
    <property type="entry name" value="INTERMEMBRANE PHOSPHOLIPID TRANSPORT SYSTEM BINDING PROTEIN MLAD"/>
    <property type="match status" value="1"/>
</dbReference>
<accession>A0A4R6TVQ5</accession>
<comment type="caution">
    <text evidence="3">The sequence shown here is derived from an EMBL/GenBank/DDBJ whole genome shotgun (WGS) entry which is preliminary data.</text>
</comment>
<keyword evidence="1" id="KW-0812">Transmembrane</keyword>
<sequence length="318" mass="34770">MNETRKPFWIGVFLLSGIVLLVGGVLVLARDSVWSKPVEYVVYFTGALDGLDVGADVTYRGVKVGSVRDIRLSYDRKINDVIMPVVIRINSGSATRPSTSPQLDRSIARLLERGLRAQLQVPSLLTGKAIVALDFFPGQPGYVRDEEVTGLVAIPTVPSRIDQAADLLRDLADGLRAVPLKETLEAANRTMESLDRLLSSSELEGSIGQFSALLGNLDAVARQLDQQLPVLLGNLNQGSEEFKQALTGVHQIADNAREVLDSAGRLVEEGQRSLSPQSELQYELLQTLRNISRASKSLERTAQAIEQQPQSLIFGRKE</sequence>
<dbReference type="RefSeq" id="WP_101495643.1">
    <property type="nucleotide sequence ID" value="NZ_LNJZ01000002.1"/>
</dbReference>
<dbReference type="Pfam" id="PF02470">
    <property type="entry name" value="MlaD"/>
    <property type="match status" value="1"/>
</dbReference>
<dbReference type="OrthoDB" id="9806984at2"/>
<reference evidence="3 4" key="1">
    <citation type="submission" date="2019-03" db="EMBL/GenBank/DDBJ databases">
        <title>Genomic Encyclopedia of Type Strains, Phase IV (KMG-IV): sequencing the most valuable type-strain genomes for metagenomic binning, comparative biology and taxonomic classification.</title>
        <authorList>
            <person name="Goeker M."/>
        </authorList>
    </citation>
    <scope>NUCLEOTIDE SEQUENCE [LARGE SCALE GENOMIC DNA]</scope>
    <source>
        <strain evidence="3 4">DSM 28679</strain>
    </source>
</reference>
<dbReference type="Proteomes" id="UP000294575">
    <property type="component" value="Unassembled WGS sequence"/>
</dbReference>
<name>A0A4R6TVQ5_9GAMM</name>
<gene>
    <name evidence="3" type="ORF">DFQ45_10715</name>
</gene>
<dbReference type="InterPro" id="IPR003399">
    <property type="entry name" value="Mce/MlaD"/>
</dbReference>
<dbReference type="AlphaFoldDB" id="A0A4R6TVQ5"/>
<evidence type="ECO:0000313" key="3">
    <source>
        <dbReference type="EMBL" id="TDQ37511.1"/>
    </source>
</evidence>
<evidence type="ECO:0000256" key="1">
    <source>
        <dbReference type="SAM" id="Phobius"/>
    </source>
</evidence>
<dbReference type="InterPro" id="IPR052336">
    <property type="entry name" value="MlaD_Phospholipid_Transporter"/>
</dbReference>
<keyword evidence="4" id="KW-1185">Reference proteome</keyword>
<dbReference type="EMBL" id="SNYK01000007">
    <property type="protein sequence ID" value="TDQ37511.1"/>
    <property type="molecule type" value="Genomic_DNA"/>
</dbReference>
<feature type="transmembrane region" description="Helical" evidence="1">
    <location>
        <begin position="7"/>
        <end position="29"/>
    </location>
</feature>
<keyword evidence="1" id="KW-1133">Transmembrane helix</keyword>
<organism evidence="3 4">
    <name type="scientific">Thiopseudomonas denitrificans</name>
    <dbReference type="NCBI Taxonomy" id="1501432"/>
    <lineage>
        <taxon>Bacteria</taxon>
        <taxon>Pseudomonadati</taxon>
        <taxon>Pseudomonadota</taxon>
        <taxon>Gammaproteobacteria</taxon>
        <taxon>Pseudomonadales</taxon>
        <taxon>Pseudomonadaceae</taxon>
        <taxon>Thiopseudomonas</taxon>
    </lineage>
</organism>